<dbReference type="HAMAP" id="MF_02202">
    <property type="entry name" value="TolQ"/>
    <property type="match status" value="1"/>
</dbReference>
<dbReference type="GO" id="GO:0051301">
    <property type="term" value="P:cell division"/>
    <property type="evidence" value="ECO:0007669"/>
    <property type="project" value="UniProtKB-UniRule"/>
</dbReference>
<keyword evidence="9 10" id="KW-0131">Cell cycle</keyword>
<dbReference type="PANTHER" id="PTHR30625">
    <property type="entry name" value="PROTEIN TOLQ"/>
    <property type="match status" value="1"/>
</dbReference>
<dbReference type="PANTHER" id="PTHR30625:SF3">
    <property type="entry name" value="TOL-PAL SYSTEM PROTEIN TOLQ"/>
    <property type="match status" value="1"/>
</dbReference>
<evidence type="ECO:0000256" key="4">
    <source>
        <dbReference type="ARBA" id="ARBA00022519"/>
    </source>
</evidence>
<evidence type="ECO:0000256" key="5">
    <source>
        <dbReference type="ARBA" id="ARBA00022618"/>
    </source>
</evidence>
<keyword evidence="8 10" id="KW-0472">Membrane</keyword>
<gene>
    <name evidence="10" type="primary">tolQ</name>
    <name evidence="12" type="ORF">BECKTC1821D_GA0114238_100286</name>
    <name evidence="13" type="ORF">BECKTC1821E_GA0114239_101323</name>
</gene>
<keyword evidence="5 10" id="KW-0132">Cell division</keyword>
<feature type="transmembrane region" description="Helical" evidence="10">
    <location>
        <begin position="127"/>
        <end position="150"/>
    </location>
</feature>
<evidence type="ECO:0000256" key="1">
    <source>
        <dbReference type="ARBA" id="ARBA00004651"/>
    </source>
</evidence>
<evidence type="ECO:0000313" key="13">
    <source>
        <dbReference type="EMBL" id="VFK41689.1"/>
    </source>
</evidence>
<proteinExistence type="inferred from homology"/>
<keyword evidence="6 10" id="KW-0812">Transmembrane</keyword>
<evidence type="ECO:0000256" key="6">
    <source>
        <dbReference type="ARBA" id="ARBA00022692"/>
    </source>
</evidence>
<evidence type="ECO:0000313" key="12">
    <source>
        <dbReference type="EMBL" id="VFK37869.1"/>
    </source>
</evidence>
<dbReference type="GO" id="GO:0017038">
    <property type="term" value="P:protein import"/>
    <property type="evidence" value="ECO:0007669"/>
    <property type="project" value="TreeGrafter"/>
</dbReference>
<evidence type="ECO:0000259" key="11">
    <source>
        <dbReference type="Pfam" id="PF01618"/>
    </source>
</evidence>
<sequence length="223" mass="24795">MTTDSSLFTLIINASFLVQIVMLALLVVSLVSWTVIFRKRAVMKKAHAVADDFDAQFWSGEELIVLYRQLDTQKNPTGMARIFLSGFHEFAKLRRQTDIELKEVLEASRRAMRVSLNREIDTLETHLPFLATTGSTSPYVGLFGTVWGIMNSFRALGSVNQATISMVAPGIAEALIATAMGLFAAIPAVVAYNHYANDIDRLAVRYDAFSEEFLAILQRQARG</sequence>
<evidence type="ECO:0000256" key="9">
    <source>
        <dbReference type="ARBA" id="ARBA00023306"/>
    </source>
</evidence>
<dbReference type="Pfam" id="PF01618">
    <property type="entry name" value="MotA_ExbB"/>
    <property type="match status" value="1"/>
</dbReference>
<dbReference type="EMBL" id="CAADFS010000002">
    <property type="protein sequence ID" value="VFK37869.1"/>
    <property type="molecule type" value="Genomic_DNA"/>
</dbReference>
<name>A0A450Y8K1_9GAMM</name>
<dbReference type="GO" id="GO:0043213">
    <property type="term" value="P:bacteriocin transport"/>
    <property type="evidence" value="ECO:0007669"/>
    <property type="project" value="InterPro"/>
</dbReference>
<comment type="similarity">
    <text evidence="2 10">Belongs to the ExbB/TolQ family.</text>
</comment>
<reference evidence="12" key="1">
    <citation type="submission" date="2019-02" db="EMBL/GenBank/DDBJ databases">
        <authorList>
            <person name="Gruber-Vodicka R. H."/>
            <person name="Seah K. B. B."/>
        </authorList>
    </citation>
    <scope>NUCLEOTIDE SEQUENCE</scope>
    <source>
        <strain evidence="12">BECK_BZ123</strain>
        <strain evidence="13">BECK_BZ125</strain>
    </source>
</reference>
<comment type="subcellular location">
    <subcellularLocation>
        <location evidence="10">Cell inner membrane</location>
        <topology evidence="10">Multi-pass membrane protein</topology>
    </subcellularLocation>
    <subcellularLocation>
        <location evidence="1">Cell membrane</location>
        <topology evidence="1">Multi-pass membrane protein</topology>
    </subcellularLocation>
</comment>
<accession>A0A450Y8K1</accession>
<organism evidence="12">
    <name type="scientific">Candidatus Kentrum sp. TC</name>
    <dbReference type="NCBI Taxonomy" id="2126339"/>
    <lineage>
        <taxon>Bacteria</taxon>
        <taxon>Pseudomonadati</taxon>
        <taxon>Pseudomonadota</taxon>
        <taxon>Gammaproteobacteria</taxon>
        <taxon>Candidatus Kentrum</taxon>
    </lineage>
</organism>
<evidence type="ECO:0000256" key="2">
    <source>
        <dbReference type="ARBA" id="ARBA00010442"/>
    </source>
</evidence>
<feature type="domain" description="MotA/TolQ/ExbB proton channel" evidence="11">
    <location>
        <begin position="79"/>
        <end position="206"/>
    </location>
</feature>
<feature type="transmembrane region" description="Helical" evidence="10">
    <location>
        <begin position="6"/>
        <end position="36"/>
    </location>
</feature>
<dbReference type="NCBIfam" id="TIGR02796">
    <property type="entry name" value="tolQ"/>
    <property type="match status" value="1"/>
</dbReference>
<dbReference type="InterPro" id="IPR050790">
    <property type="entry name" value="ExbB/TolQ_transport"/>
</dbReference>
<dbReference type="InterPro" id="IPR002898">
    <property type="entry name" value="MotA_ExbB_proton_chnl"/>
</dbReference>
<dbReference type="InterPro" id="IPR014163">
    <property type="entry name" value="Tol-Pal_TolQ"/>
</dbReference>
<protein>
    <recommendedName>
        <fullName evidence="10">Tol-Pal system protein TolQ</fullName>
    </recommendedName>
</protein>
<evidence type="ECO:0000256" key="10">
    <source>
        <dbReference type="HAMAP-Rule" id="MF_02202"/>
    </source>
</evidence>
<keyword evidence="3 10" id="KW-1003">Cell membrane</keyword>
<evidence type="ECO:0000256" key="3">
    <source>
        <dbReference type="ARBA" id="ARBA00022475"/>
    </source>
</evidence>
<dbReference type="EMBL" id="CAADFT010000013">
    <property type="protein sequence ID" value="VFK41689.1"/>
    <property type="molecule type" value="Genomic_DNA"/>
</dbReference>
<feature type="transmembrane region" description="Helical" evidence="10">
    <location>
        <begin position="170"/>
        <end position="192"/>
    </location>
</feature>
<comment type="function">
    <text evidence="10">Part of the Tol-Pal system, which plays a role in outer membrane invagination during cell division and is important for maintaining outer membrane integrity.</text>
</comment>
<keyword evidence="4 10" id="KW-0997">Cell inner membrane</keyword>
<dbReference type="AlphaFoldDB" id="A0A450Y8K1"/>
<dbReference type="GO" id="GO:0005886">
    <property type="term" value="C:plasma membrane"/>
    <property type="evidence" value="ECO:0007669"/>
    <property type="project" value="UniProtKB-SubCell"/>
</dbReference>
<evidence type="ECO:0000256" key="7">
    <source>
        <dbReference type="ARBA" id="ARBA00022989"/>
    </source>
</evidence>
<comment type="subunit">
    <text evidence="10">The Tol-Pal system is composed of five core proteins: the inner membrane proteins TolA, TolQ and TolR, the periplasmic protein TolB and the outer membrane protein Pal. They form a network linking the inner and outer membranes and the peptidoglycan layer.</text>
</comment>
<keyword evidence="7 10" id="KW-1133">Transmembrane helix</keyword>
<evidence type="ECO:0000256" key="8">
    <source>
        <dbReference type="ARBA" id="ARBA00023136"/>
    </source>
</evidence>